<evidence type="ECO:0000313" key="4">
    <source>
        <dbReference type="Proteomes" id="UP000503336"/>
    </source>
</evidence>
<proteinExistence type="predicted"/>
<sequence length="122" mass="13659">MDDILKIVIAAAVGGVIGPIILEHYRAWRREREWERPRKALLTKLLSGPLVFRSLDILSRTTGTTHEECRSLLIALSARGGLLSDGREAWALIDRAPLKDADDPELIERNRTQSGGEDTEEE</sequence>
<feature type="transmembrane region" description="Helical" evidence="2">
    <location>
        <begin position="6"/>
        <end position="22"/>
    </location>
</feature>
<dbReference type="RefSeq" id="WP_165100908.1">
    <property type="nucleotide sequence ID" value="NZ_CP049056.1"/>
</dbReference>
<dbReference type="Proteomes" id="UP000503336">
    <property type="component" value="Chromosome"/>
</dbReference>
<dbReference type="AlphaFoldDB" id="A0A7L5C301"/>
<protein>
    <submittedName>
        <fullName evidence="3">Uncharacterized protein</fullName>
    </submittedName>
</protein>
<feature type="region of interest" description="Disordered" evidence="1">
    <location>
        <begin position="103"/>
        <end position="122"/>
    </location>
</feature>
<organism evidence="3 4">
    <name type="scientific">Pikeienuella piscinae</name>
    <dbReference type="NCBI Taxonomy" id="2748098"/>
    <lineage>
        <taxon>Bacteria</taxon>
        <taxon>Pseudomonadati</taxon>
        <taxon>Pseudomonadota</taxon>
        <taxon>Alphaproteobacteria</taxon>
        <taxon>Rhodobacterales</taxon>
        <taxon>Paracoccaceae</taxon>
        <taxon>Pikeienuella</taxon>
    </lineage>
</organism>
<keyword evidence="2" id="KW-0472">Membrane</keyword>
<gene>
    <name evidence="3" type="ORF">G5B40_16660</name>
</gene>
<name>A0A7L5C301_9RHOB</name>
<accession>A0A7L5C301</accession>
<evidence type="ECO:0000256" key="1">
    <source>
        <dbReference type="SAM" id="MobiDB-lite"/>
    </source>
</evidence>
<dbReference type="KEGG" id="hdh:G5B40_16660"/>
<dbReference type="EMBL" id="CP049056">
    <property type="protein sequence ID" value="QIE56926.1"/>
    <property type="molecule type" value="Genomic_DNA"/>
</dbReference>
<keyword evidence="2" id="KW-0812">Transmembrane</keyword>
<reference evidence="3 4" key="1">
    <citation type="submission" date="2020-02" db="EMBL/GenBank/DDBJ databases">
        <title>complete genome sequence of Rhodobacteraceae bacterium.</title>
        <authorList>
            <person name="Park J."/>
            <person name="Kim Y.-S."/>
            <person name="Kim K.-H."/>
        </authorList>
    </citation>
    <scope>NUCLEOTIDE SEQUENCE [LARGE SCALE GENOMIC DNA]</scope>
    <source>
        <strain evidence="3 4">RR4-56</strain>
    </source>
</reference>
<keyword evidence="2" id="KW-1133">Transmembrane helix</keyword>
<keyword evidence="4" id="KW-1185">Reference proteome</keyword>
<evidence type="ECO:0000313" key="3">
    <source>
        <dbReference type="EMBL" id="QIE56926.1"/>
    </source>
</evidence>
<evidence type="ECO:0000256" key="2">
    <source>
        <dbReference type="SAM" id="Phobius"/>
    </source>
</evidence>